<feature type="compositionally biased region" description="Low complexity" evidence="1">
    <location>
        <begin position="19"/>
        <end position="36"/>
    </location>
</feature>
<dbReference type="STRING" id="61622.ENSRROP00000006652"/>
<proteinExistence type="predicted"/>
<accession>A0A2K6NQV6</accession>
<reference evidence="2" key="2">
    <citation type="submission" date="2025-09" db="UniProtKB">
        <authorList>
            <consortium name="Ensembl"/>
        </authorList>
    </citation>
    <scope>IDENTIFICATION</scope>
</reference>
<reference evidence="2" key="1">
    <citation type="submission" date="2025-08" db="UniProtKB">
        <authorList>
            <consortium name="Ensembl"/>
        </authorList>
    </citation>
    <scope>IDENTIFICATION</scope>
</reference>
<evidence type="ECO:0000313" key="3">
    <source>
        <dbReference type="Proteomes" id="UP000233200"/>
    </source>
</evidence>
<dbReference type="Proteomes" id="UP000233200">
    <property type="component" value="Unplaced"/>
</dbReference>
<protein>
    <recommendedName>
        <fullName evidence="4">Ubiquitination factor E4B</fullName>
    </recommendedName>
</protein>
<name>A0A2K6NQV6_RHIRO</name>
<sequence>MEELSADEECMIRRRRLARLAGGQTSQPTTPLTSPQRENPPGPPIAASAPGPSQSLGLNVHNMTPATSPIGASGLGIISDDKMIKTEFGSADFMNLVDDFKIK</sequence>
<keyword evidence="3" id="KW-1185">Reference proteome</keyword>
<dbReference type="Ensembl" id="ENSRROT00000028976.1">
    <property type="protein sequence ID" value="ENSRROP00000006652.1"/>
    <property type="gene ID" value="ENSRROG00000025978.1"/>
</dbReference>
<evidence type="ECO:0008006" key="4">
    <source>
        <dbReference type="Google" id="ProtNLM"/>
    </source>
</evidence>
<feature type="region of interest" description="Disordered" evidence="1">
    <location>
        <begin position="16"/>
        <end position="64"/>
    </location>
</feature>
<evidence type="ECO:0000256" key="1">
    <source>
        <dbReference type="SAM" id="MobiDB-lite"/>
    </source>
</evidence>
<dbReference type="GeneTree" id="ENSGT00940000168058"/>
<feature type="compositionally biased region" description="Polar residues" evidence="1">
    <location>
        <begin position="54"/>
        <end position="64"/>
    </location>
</feature>
<evidence type="ECO:0000313" key="2">
    <source>
        <dbReference type="Ensembl" id="ENSRROP00000006652.1"/>
    </source>
</evidence>
<dbReference type="AlphaFoldDB" id="A0A2K6NQV6"/>
<dbReference type="OMA" id="SADEECM"/>
<organism evidence="2 3">
    <name type="scientific">Rhinopithecus roxellana</name>
    <name type="common">Golden snub-nosed monkey</name>
    <name type="synonym">Pygathrix roxellana</name>
    <dbReference type="NCBI Taxonomy" id="61622"/>
    <lineage>
        <taxon>Eukaryota</taxon>
        <taxon>Metazoa</taxon>
        <taxon>Chordata</taxon>
        <taxon>Craniata</taxon>
        <taxon>Vertebrata</taxon>
        <taxon>Euteleostomi</taxon>
        <taxon>Mammalia</taxon>
        <taxon>Eutheria</taxon>
        <taxon>Euarchontoglires</taxon>
        <taxon>Primates</taxon>
        <taxon>Haplorrhini</taxon>
        <taxon>Catarrhini</taxon>
        <taxon>Cercopithecidae</taxon>
        <taxon>Colobinae</taxon>
        <taxon>Rhinopithecus</taxon>
    </lineage>
</organism>